<feature type="compositionally biased region" description="Polar residues" evidence="1">
    <location>
        <begin position="65"/>
        <end position="97"/>
    </location>
</feature>
<feature type="compositionally biased region" description="Gly residues" evidence="1">
    <location>
        <begin position="148"/>
        <end position="165"/>
    </location>
</feature>
<feature type="compositionally biased region" description="Basic residues" evidence="1">
    <location>
        <begin position="134"/>
        <end position="143"/>
    </location>
</feature>
<feature type="region of interest" description="Disordered" evidence="1">
    <location>
        <begin position="55"/>
        <end position="165"/>
    </location>
</feature>
<organism evidence="2 3">
    <name type="scientific">Chitinasiproducens palmae</name>
    <dbReference type="NCBI Taxonomy" id="1770053"/>
    <lineage>
        <taxon>Bacteria</taxon>
        <taxon>Pseudomonadati</taxon>
        <taxon>Pseudomonadota</taxon>
        <taxon>Betaproteobacteria</taxon>
        <taxon>Burkholderiales</taxon>
        <taxon>Burkholderiaceae</taxon>
        <taxon>Chitinasiproducens</taxon>
    </lineage>
</organism>
<dbReference type="Proteomes" id="UP000243719">
    <property type="component" value="Unassembled WGS sequence"/>
</dbReference>
<evidence type="ECO:0000313" key="2">
    <source>
        <dbReference type="EMBL" id="SDV46461.1"/>
    </source>
</evidence>
<name>A0A1H2PJD3_9BURK</name>
<protein>
    <submittedName>
        <fullName evidence="2">Uncharacterized protein</fullName>
    </submittedName>
</protein>
<gene>
    <name evidence="2" type="ORF">SAMN05216551_101355</name>
</gene>
<reference evidence="3" key="1">
    <citation type="submission" date="2016-09" db="EMBL/GenBank/DDBJ databases">
        <authorList>
            <person name="Varghese N."/>
            <person name="Submissions S."/>
        </authorList>
    </citation>
    <scope>NUCLEOTIDE SEQUENCE [LARGE SCALE GENOMIC DNA]</scope>
    <source>
        <strain evidence="3">JS23</strain>
    </source>
</reference>
<accession>A0A1H2PJD3</accession>
<feature type="compositionally biased region" description="Low complexity" evidence="1">
    <location>
        <begin position="104"/>
        <end position="118"/>
    </location>
</feature>
<evidence type="ECO:0000256" key="1">
    <source>
        <dbReference type="SAM" id="MobiDB-lite"/>
    </source>
</evidence>
<evidence type="ECO:0000313" key="3">
    <source>
        <dbReference type="Proteomes" id="UP000243719"/>
    </source>
</evidence>
<sequence>MTYGYTIMQISKLFDAHQHEPVVLSQRRAGIRRNVAAFALAAVCTSAWAVTPVTNQPGPHATGEEFTTNAPPNATGMGQTSSTTDPDASRTLSTAAQRGSEVPTASTVSNGNSTSTTAIHEGSEKPAKQASGRGGKKRSKHAGKTSDGAGGFQNGLYGTGAGGSD</sequence>
<dbReference type="AlphaFoldDB" id="A0A1H2PJD3"/>
<dbReference type="EMBL" id="FNLO01000001">
    <property type="protein sequence ID" value="SDV46461.1"/>
    <property type="molecule type" value="Genomic_DNA"/>
</dbReference>
<proteinExistence type="predicted"/>
<keyword evidence="3" id="KW-1185">Reference proteome</keyword>